<dbReference type="InterPro" id="IPR046977">
    <property type="entry name" value="RsmC/RlmG"/>
</dbReference>
<evidence type="ECO:0000256" key="2">
    <source>
        <dbReference type="ARBA" id="ARBA00022679"/>
    </source>
</evidence>
<name>A0A7Y6DWF0_9CELL</name>
<sequence>MSEPDHYFTAQPASPDERRVLRVHLAGRQVEVETAGGIFSPDHVDLGTRVLLDHVPAPPADGDLLDLGCGWGPIALTLALESPAATVWAVDVNERALDLTRRNAERLGVTNLRAVRPDEVPTDVRFAAVWSNPPIRVGKEALHEMLRAWLGRRAPGGEAHLVVSKNLGADSLQRWIALELGVDVERTASAKGFRVLAVRDR</sequence>
<dbReference type="InterPro" id="IPR007848">
    <property type="entry name" value="Small_mtfrase_dom"/>
</dbReference>
<organism evidence="4 5">
    <name type="scientific">Cellulomonas humilata</name>
    <dbReference type="NCBI Taxonomy" id="144055"/>
    <lineage>
        <taxon>Bacteria</taxon>
        <taxon>Bacillati</taxon>
        <taxon>Actinomycetota</taxon>
        <taxon>Actinomycetes</taxon>
        <taxon>Micrococcales</taxon>
        <taxon>Cellulomonadaceae</taxon>
        <taxon>Cellulomonas</taxon>
    </lineage>
</organism>
<keyword evidence="1 4" id="KW-0489">Methyltransferase</keyword>
<dbReference type="Gene3D" id="3.40.50.150">
    <property type="entry name" value="Vaccinia Virus protein VP39"/>
    <property type="match status" value="1"/>
</dbReference>
<dbReference type="PANTHER" id="PTHR47816">
    <property type="entry name" value="RIBOSOMAL RNA SMALL SUBUNIT METHYLTRANSFERASE C"/>
    <property type="match status" value="1"/>
</dbReference>
<dbReference type="AlphaFoldDB" id="A0A7Y6DWF0"/>
<dbReference type="PANTHER" id="PTHR47816:SF4">
    <property type="entry name" value="RIBOSOMAL RNA SMALL SUBUNIT METHYLTRANSFERASE C"/>
    <property type="match status" value="1"/>
</dbReference>
<dbReference type="RefSeq" id="WP_175347415.1">
    <property type="nucleotide sequence ID" value="NZ_JABMCI010000062.1"/>
</dbReference>
<gene>
    <name evidence="4" type="ORF">HP550_09330</name>
</gene>
<evidence type="ECO:0000313" key="4">
    <source>
        <dbReference type="EMBL" id="NUU17451.1"/>
    </source>
</evidence>
<evidence type="ECO:0000259" key="3">
    <source>
        <dbReference type="Pfam" id="PF05175"/>
    </source>
</evidence>
<keyword evidence="2 4" id="KW-0808">Transferase</keyword>
<accession>A0A7Y6DWF0</accession>
<dbReference type="InterPro" id="IPR029063">
    <property type="entry name" value="SAM-dependent_MTases_sf"/>
</dbReference>
<keyword evidence="5" id="KW-1185">Reference proteome</keyword>
<dbReference type="Proteomes" id="UP000565724">
    <property type="component" value="Unassembled WGS sequence"/>
</dbReference>
<dbReference type="EMBL" id="JABMCI010000062">
    <property type="protein sequence ID" value="NUU17451.1"/>
    <property type="molecule type" value="Genomic_DNA"/>
</dbReference>
<dbReference type="GO" id="GO:0032259">
    <property type="term" value="P:methylation"/>
    <property type="evidence" value="ECO:0007669"/>
    <property type="project" value="UniProtKB-KW"/>
</dbReference>
<feature type="domain" description="Methyltransferase small" evidence="3">
    <location>
        <begin position="30"/>
        <end position="196"/>
    </location>
</feature>
<dbReference type="GO" id="GO:0008757">
    <property type="term" value="F:S-adenosylmethionine-dependent methyltransferase activity"/>
    <property type="evidence" value="ECO:0007669"/>
    <property type="project" value="InterPro"/>
</dbReference>
<evidence type="ECO:0000313" key="5">
    <source>
        <dbReference type="Proteomes" id="UP000565724"/>
    </source>
</evidence>
<proteinExistence type="predicted"/>
<dbReference type="Pfam" id="PF05175">
    <property type="entry name" value="MTS"/>
    <property type="match status" value="1"/>
</dbReference>
<evidence type="ECO:0000256" key="1">
    <source>
        <dbReference type="ARBA" id="ARBA00022603"/>
    </source>
</evidence>
<dbReference type="SUPFAM" id="SSF53335">
    <property type="entry name" value="S-adenosyl-L-methionine-dependent methyltransferases"/>
    <property type="match status" value="1"/>
</dbReference>
<protein>
    <submittedName>
        <fullName evidence="4">Methyltransferase</fullName>
    </submittedName>
</protein>
<dbReference type="CDD" id="cd02440">
    <property type="entry name" value="AdoMet_MTases"/>
    <property type="match status" value="1"/>
</dbReference>
<comment type="caution">
    <text evidence="4">The sequence shown here is derived from an EMBL/GenBank/DDBJ whole genome shotgun (WGS) entry which is preliminary data.</text>
</comment>
<reference evidence="4 5" key="1">
    <citation type="submission" date="2020-05" db="EMBL/GenBank/DDBJ databases">
        <title>Genome Sequencing of Type Strains.</title>
        <authorList>
            <person name="Lemaire J.F."/>
            <person name="Inderbitzin P."/>
            <person name="Gregorio O.A."/>
            <person name="Collins S.B."/>
            <person name="Wespe N."/>
            <person name="Knight-Connoni V."/>
        </authorList>
    </citation>
    <scope>NUCLEOTIDE SEQUENCE [LARGE SCALE GENOMIC DNA]</scope>
    <source>
        <strain evidence="4 5">ATCC 25174</strain>
    </source>
</reference>